<dbReference type="CDD" id="cd00073">
    <property type="entry name" value="H15"/>
    <property type="match status" value="1"/>
</dbReference>
<keyword evidence="2" id="KW-0238">DNA-binding</keyword>
<dbReference type="PANTHER" id="PTHR11467">
    <property type="entry name" value="HISTONE H1"/>
    <property type="match status" value="1"/>
</dbReference>
<evidence type="ECO:0000313" key="8">
    <source>
        <dbReference type="Proteomes" id="UP001064489"/>
    </source>
</evidence>
<keyword evidence="8" id="KW-1185">Reference proteome</keyword>
<dbReference type="InterPro" id="IPR036388">
    <property type="entry name" value="WH-like_DNA-bd_sf"/>
</dbReference>
<feature type="region of interest" description="Disordered" evidence="4">
    <location>
        <begin position="139"/>
        <end position="158"/>
    </location>
</feature>
<dbReference type="PROSITE" id="PS51504">
    <property type="entry name" value="H15"/>
    <property type="match status" value="1"/>
</dbReference>
<keyword evidence="3" id="KW-0539">Nucleus</keyword>
<reference evidence="7" key="1">
    <citation type="journal article" date="2022" name="Plant J.">
        <title>Strategies of tolerance reflected in two North American maple genomes.</title>
        <authorList>
            <person name="McEvoy S.L."/>
            <person name="Sezen U.U."/>
            <person name="Trouern-Trend A."/>
            <person name="McMahon S.M."/>
            <person name="Schaberg P.G."/>
            <person name="Yang J."/>
            <person name="Wegrzyn J.L."/>
            <person name="Swenson N.G."/>
        </authorList>
    </citation>
    <scope>NUCLEOTIDE SEQUENCE</scope>
    <source>
        <strain evidence="7">91603</strain>
    </source>
</reference>
<dbReference type="SUPFAM" id="SSF46785">
    <property type="entry name" value="Winged helix' DNA-binding domain"/>
    <property type="match status" value="1"/>
</dbReference>
<evidence type="ECO:0000256" key="4">
    <source>
        <dbReference type="SAM" id="MobiDB-lite"/>
    </source>
</evidence>
<dbReference type="GO" id="GO:0031492">
    <property type="term" value="F:nucleosomal DNA binding"/>
    <property type="evidence" value="ECO:0007669"/>
    <property type="project" value="TreeGrafter"/>
</dbReference>
<gene>
    <name evidence="7" type="ORF">LWI28_005911</name>
</gene>
<feature type="chain" id="PRO_5042252645" description="H15 domain-containing protein" evidence="5">
    <location>
        <begin position="22"/>
        <end position="158"/>
    </location>
</feature>
<proteinExistence type="predicted"/>
<feature type="domain" description="H15" evidence="6">
    <location>
        <begin position="65"/>
        <end position="134"/>
    </location>
</feature>
<feature type="compositionally biased region" description="Low complexity" evidence="4">
    <location>
        <begin position="143"/>
        <end position="158"/>
    </location>
</feature>
<dbReference type="Proteomes" id="UP001064489">
    <property type="component" value="Chromosome 10"/>
</dbReference>
<reference evidence="7" key="2">
    <citation type="submission" date="2023-02" db="EMBL/GenBank/DDBJ databases">
        <authorList>
            <person name="Swenson N.G."/>
            <person name="Wegrzyn J.L."/>
            <person name="Mcevoy S.L."/>
        </authorList>
    </citation>
    <scope>NUCLEOTIDE SEQUENCE</scope>
    <source>
        <strain evidence="7">91603</strain>
        <tissue evidence="7">Leaf</tissue>
    </source>
</reference>
<dbReference type="GO" id="GO:0045910">
    <property type="term" value="P:negative regulation of DNA recombination"/>
    <property type="evidence" value="ECO:0007669"/>
    <property type="project" value="TreeGrafter"/>
</dbReference>
<dbReference type="Gene3D" id="1.10.10.10">
    <property type="entry name" value="Winged helix-like DNA-binding domain superfamily/Winged helix DNA-binding domain"/>
    <property type="match status" value="1"/>
</dbReference>
<organism evidence="7 8">
    <name type="scientific">Acer negundo</name>
    <name type="common">Box elder</name>
    <dbReference type="NCBI Taxonomy" id="4023"/>
    <lineage>
        <taxon>Eukaryota</taxon>
        <taxon>Viridiplantae</taxon>
        <taxon>Streptophyta</taxon>
        <taxon>Embryophyta</taxon>
        <taxon>Tracheophyta</taxon>
        <taxon>Spermatophyta</taxon>
        <taxon>Magnoliopsida</taxon>
        <taxon>eudicotyledons</taxon>
        <taxon>Gunneridae</taxon>
        <taxon>Pentapetalae</taxon>
        <taxon>rosids</taxon>
        <taxon>malvids</taxon>
        <taxon>Sapindales</taxon>
        <taxon>Sapindaceae</taxon>
        <taxon>Hippocastanoideae</taxon>
        <taxon>Acereae</taxon>
        <taxon>Acer</taxon>
    </lineage>
</organism>
<dbReference type="GO" id="GO:0005730">
    <property type="term" value="C:nucleolus"/>
    <property type="evidence" value="ECO:0007669"/>
    <property type="project" value="TreeGrafter"/>
</dbReference>
<dbReference type="InterPro" id="IPR005818">
    <property type="entry name" value="Histone_H1/H5_H15"/>
</dbReference>
<dbReference type="GO" id="GO:0030261">
    <property type="term" value="P:chromosome condensation"/>
    <property type="evidence" value="ECO:0007669"/>
    <property type="project" value="TreeGrafter"/>
</dbReference>
<evidence type="ECO:0000256" key="2">
    <source>
        <dbReference type="ARBA" id="ARBA00023125"/>
    </source>
</evidence>
<dbReference type="GO" id="GO:0003690">
    <property type="term" value="F:double-stranded DNA binding"/>
    <property type="evidence" value="ECO:0007669"/>
    <property type="project" value="TreeGrafter"/>
</dbReference>
<protein>
    <recommendedName>
        <fullName evidence="6">H15 domain-containing protein</fullName>
    </recommendedName>
</protein>
<evidence type="ECO:0000259" key="6">
    <source>
        <dbReference type="PROSITE" id="PS51504"/>
    </source>
</evidence>
<dbReference type="InterPro" id="IPR036390">
    <property type="entry name" value="WH_DNA-bd_sf"/>
</dbReference>
<accession>A0AAD5IHU7</accession>
<feature type="signal peptide" evidence="5">
    <location>
        <begin position="1"/>
        <end position="21"/>
    </location>
</feature>
<sequence length="158" mass="17233">MGFGRKWHQWIVNCISSPVLSVLVQDNQPSPPHSPLQQQPSVVFLPHPSATASPAAPAAPPTLNHPPPYAEMIYAAITALKEKGGSSKIAVGKHIEQTYLNLPANHSTLLTQHLQRLKNTGHLIMVKKSYKLPRYDALVPETNNNNQDNAVNNSSSAH</sequence>
<dbReference type="Pfam" id="PF00538">
    <property type="entry name" value="Linker_histone"/>
    <property type="match status" value="1"/>
</dbReference>
<name>A0AAD5IHU7_ACENE</name>
<comment type="caution">
    <text evidence="7">The sequence shown here is derived from an EMBL/GenBank/DDBJ whole genome shotgun (WGS) entry which is preliminary data.</text>
</comment>
<dbReference type="PANTHER" id="PTHR11467:SF29">
    <property type="entry name" value="OS03G0711600 PROTEIN"/>
    <property type="match status" value="1"/>
</dbReference>
<keyword evidence="5" id="KW-0732">Signal</keyword>
<dbReference type="GO" id="GO:0006334">
    <property type="term" value="P:nucleosome assembly"/>
    <property type="evidence" value="ECO:0007669"/>
    <property type="project" value="InterPro"/>
</dbReference>
<evidence type="ECO:0000313" key="7">
    <source>
        <dbReference type="EMBL" id="KAI9165006.1"/>
    </source>
</evidence>
<evidence type="ECO:0000256" key="5">
    <source>
        <dbReference type="SAM" id="SignalP"/>
    </source>
</evidence>
<dbReference type="SMART" id="SM00526">
    <property type="entry name" value="H15"/>
    <property type="match status" value="1"/>
</dbReference>
<dbReference type="EMBL" id="JAJSOW010000105">
    <property type="protein sequence ID" value="KAI9165006.1"/>
    <property type="molecule type" value="Genomic_DNA"/>
</dbReference>
<comment type="subcellular location">
    <subcellularLocation>
        <location evidence="1">Nucleus</location>
    </subcellularLocation>
</comment>
<dbReference type="GO" id="GO:0000786">
    <property type="term" value="C:nucleosome"/>
    <property type="evidence" value="ECO:0007669"/>
    <property type="project" value="InterPro"/>
</dbReference>
<dbReference type="AlphaFoldDB" id="A0AAD5IHU7"/>
<dbReference type="FunFam" id="1.10.10.10:FF:000637">
    <property type="entry name" value="Histone H1.2"/>
    <property type="match status" value="1"/>
</dbReference>
<evidence type="ECO:0000256" key="1">
    <source>
        <dbReference type="ARBA" id="ARBA00004123"/>
    </source>
</evidence>
<evidence type="ECO:0000256" key="3">
    <source>
        <dbReference type="ARBA" id="ARBA00023242"/>
    </source>
</evidence>